<dbReference type="InterPro" id="IPR012337">
    <property type="entry name" value="RNaseH-like_sf"/>
</dbReference>
<organism evidence="1 2">
    <name type="scientific">Tanacetum coccineum</name>
    <dbReference type="NCBI Taxonomy" id="301880"/>
    <lineage>
        <taxon>Eukaryota</taxon>
        <taxon>Viridiplantae</taxon>
        <taxon>Streptophyta</taxon>
        <taxon>Embryophyta</taxon>
        <taxon>Tracheophyta</taxon>
        <taxon>Spermatophyta</taxon>
        <taxon>Magnoliopsida</taxon>
        <taxon>eudicotyledons</taxon>
        <taxon>Gunneridae</taxon>
        <taxon>Pentapetalae</taxon>
        <taxon>asterids</taxon>
        <taxon>campanulids</taxon>
        <taxon>Asterales</taxon>
        <taxon>Asteraceae</taxon>
        <taxon>Asteroideae</taxon>
        <taxon>Anthemideae</taxon>
        <taxon>Anthemidinae</taxon>
        <taxon>Tanacetum</taxon>
    </lineage>
</organism>
<evidence type="ECO:0000313" key="1">
    <source>
        <dbReference type="EMBL" id="GJT18577.1"/>
    </source>
</evidence>
<protein>
    <submittedName>
        <fullName evidence="1">Zinc finger, CCHC-type containing protein</fullName>
    </submittedName>
</protein>
<dbReference type="EMBL" id="BQNB010013647">
    <property type="protein sequence ID" value="GJT18577.1"/>
    <property type="molecule type" value="Genomic_DNA"/>
</dbReference>
<name>A0ABQ5BX95_9ASTR</name>
<gene>
    <name evidence="1" type="ORF">Tco_0877283</name>
</gene>
<reference evidence="1" key="2">
    <citation type="submission" date="2022-01" db="EMBL/GenBank/DDBJ databases">
        <authorList>
            <person name="Yamashiro T."/>
            <person name="Shiraishi A."/>
            <person name="Satake H."/>
            <person name="Nakayama K."/>
        </authorList>
    </citation>
    <scope>NUCLEOTIDE SEQUENCE</scope>
</reference>
<dbReference type="Proteomes" id="UP001151760">
    <property type="component" value="Unassembled WGS sequence"/>
</dbReference>
<proteinExistence type="predicted"/>
<reference evidence="1" key="1">
    <citation type="journal article" date="2022" name="Int. J. Mol. Sci.">
        <title>Draft Genome of Tanacetum Coccineum: Genomic Comparison of Closely Related Tanacetum-Family Plants.</title>
        <authorList>
            <person name="Yamashiro T."/>
            <person name="Shiraishi A."/>
            <person name="Nakayama K."/>
            <person name="Satake H."/>
        </authorList>
    </citation>
    <scope>NUCLEOTIDE SEQUENCE</scope>
</reference>
<keyword evidence="2" id="KW-1185">Reference proteome</keyword>
<sequence length="460" mass="51705">MASMNTRLNIEKLDGNIIQKNGGSKQVGFKQLGPGVETRVHGVHNEIHVWFKVELQGAQGDRKAERSTQQCMKSGVAKYLGVTGIQQHNGMVDETNVTLFAKVRCFLIQSGLSKVFWAEDTTRSTYLVNRSPSLVIGFKKPIDMLGFFDWLASIKQGMLEPVKVKCILLGYHKSIVGNKLWRLDDATSKVVLYRNMGFNESGEYKKTLIGSGVAHDMEQHLACELFGYREDSNEDAFAVAVVEKFYAHESLTFNNTVACDVISKWKARLKDDMDARSDVYVLSNGCRRSSKDSHDYYWEYALGKCTWFGDHQGLEWYTLRVSPSRIHNEKLVQTLLKGHSTLSLEDSLSRDCDVEKNDFDYAMRRSITVMSRSITGYRLMILGCAGSLKDNLQHMEALSTTKAGYMTFTEAWKKEIWLKGLLVELGYELSLVAGIAAGALVKGGSRSEVPAQVEVAAYRY</sequence>
<evidence type="ECO:0000313" key="2">
    <source>
        <dbReference type="Proteomes" id="UP001151760"/>
    </source>
</evidence>
<dbReference type="SUPFAM" id="SSF53098">
    <property type="entry name" value="Ribonuclease H-like"/>
    <property type="match status" value="1"/>
</dbReference>
<comment type="caution">
    <text evidence="1">The sequence shown here is derived from an EMBL/GenBank/DDBJ whole genome shotgun (WGS) entry which is preliminary data.</text>
</comment>
<accession>A0ABQ5BX95</accession>